<dbReference type="InterPro" id="IPR013785">
    <property type="entry name" value="Aldolase_TIM"/>
</dbReference>
<gene>
    <name evidence="1" type="ORF">OCV65_11725</name>
</gene>
<evidence type="ECO:0000313" key="1">
    <source>
        <dbReference type="EMBL" id="MCU6700899.1"/>
    </source>
</evidence>
<comment type="caution">
    <text evidence="1">The sequence shown here is derived from an EMBL/GenBank/DDBJ whole genome shotgun (WGS) entry which is preliminary data.</text>
</comment>
<sequence length="188" mass="21129">MNHAFREIIEDCPVIATVKDMESLEKSFETDSQIIFILFGDICNISEIVERVKTEGRIAMVHLDLVSGFDGREIAVDFIRHNTRADGIISTKTAQINRAKELGLYAVHRFFVLDSRSLENIRRQSAASKPDCIEILPGIMPKVIKRIVQHQHIPVIAGGLIDDKEDIMTALKAGATAISTTRQELWFI</sequence>
<dbReference type="SUPFAM" id="SSF110391">
    <property type="entry name" value="GlpP-like"/>
    <property type="match status" value="1"/>
</dbReference>
<dbReference type="PIRSF" id="PIRSF016897">
    <property type="entry name" value="GlpP"/>
    <property type="match status" value="1"/>
</dbReference>
<dbReference type="RefSeq" id="WP_118382578.1">
    <property type="nucleotide sequence ID" value="NZ_JAOQJV010000019.1"/>
</dbReference>
<proteinExistence type="predicted"/>
<name>A0ABT2S8J0_9FIRM</name>
<organism evidence="1 2">
    <name type="scientific">Dorea ammoniilytica</name>
    <dbReference type="NCBI Taxonomy" id="2981788"/>
    <lineage>
        <taxon>Bacteria</taxon>
        <taxon>Bacillati</taxon>
        <taxon>Bacillota</taxon>
        <taxon>Clostridia</taxon>
        <taxon>Lachnospirales</taxon>
        <taxon>Lachnospiraceae</taxon>
        <taxon>Dorea</taxon>
    </lineage>
</organism>
<dbReference type="Proteomes" id="UP001207605">
    <property type="component" value="Unassembled WGS sequence"/>
</dbReference>
<dbReference type="Pfam" id="PF04309">
    <property type="entry name" value="G3P_antiterm"/>
    <property type="match status" value="1"/>
</dbReference>
<dbReference type="InterPro" id="IPR006699">
    <property type="entry name" value="GlpP"/>
</dbReference>
<evidence type="ECO:0000313" key="2">
    <source>
        <dbReference type="Proteomes" id="UP001207605"/>
    </source>
</evidence>
<protein>
    <submittedName>
        <fullName evidence="1">Glycerol-3-phosphate responsive antiterminator</fullName>
    </submittedName>
</protein>
<reference evidence="1 2" key="1">
    <citation type="journal article" date="2021" name="ISME Commun">
        <title>Automated analysis of genomic sequences facilitates high-throughput and comprehensive description of bacteria.</title>
        <authorList>
            <person name="Hitch T.C.A."/>
        </authorList>
    </citation>
    <scope>NUCLEOTIDE SEQUENCE [LARGE SCALE GENOMIC DNA]</scope>
    <source>
        <strain evidence="1 2">Sanger_02</strain>
    </source>
</reference>
<dbReference type="PANTHER" id="PTHR35787:SF1">
    <property type="entry name" value="GLYCEROL UPTAKE OPERON ANTITERMINATOR REGULATORY PROTEIN"/>
    <property type="match status" value="1"/>
</dbReference>
<accession>A0ABT2S8J0</accession>
<dbReference type="PANTHER" id="PTHR35787">
    <property type="entry name" value="GLYCEROL UPTAKE OPERON ANTITERMINATOR REGULATORY PROTEIN"/>
    <property type="match status" value="1"/>
</dbReference>
<dbReference type="Gene3D" id="3.20.20.70">
    <property type="entry name" value="Aldolase class I"/>
    <property type="match status" value="1"/>
</dbReference>
<keyword evidence="2" id="KW-1185">Reference proteome</keyword>
<dbReference type="EMBL" id="JAOQJV010000019">
    <property type="protein sequence ID" value="MCU6700899.1"/>
    <property type="molecule type" value="Genomic_DNA"/>
</dbReference>